<proteinExistence type="predicted"/>
<keyword evidence="2" id="KW-1185">Reference proteome</keyword>
<sequence>MRRWNSIVSSWRPGDSAARVVTRRFIFPSRVVSSCLTMSLLDEGNKLPKLGGVERDCIRGDNLTPFLNNFNSRFGRSFMHRSIARDICVNRFCAGGVVVWRLSAEIFPCRCRATRCHCCYHTRVCVWMYTRDKTAN</sequence>
<evidence type="ECO:0000313" key="1">
    <source>
        <dbReference type="EMBL" id="KFL62028.1"/>
    </source>
</evidence>
<dbReference type="InParanoid" id="A0A080WV84"/>
<dbReference type="EMBL" id="GG700653">
    <property type="protein sequence ID" value="KFL62028.1"/>
    <property type="molecule type" value="Genomic_DNA"/>
</dbReference>
<dbReference type="GeneID" id="71777544"/>
<dbReference type="HOGENOM" id="CLU_1876926_0_0_1"/>
<evidence type="ECO:0000313" key="2">
    <source>
        <dbReference type="Proteomes" id="UP000008864"/>
    </source>
</evidence>
<dbReference type="AlphaFoldDB" id="A0A080WV84"/>
<name>A0A080WV84_TRIRC</name>
<dbReference type="RefSeq" id="XP_047606660.1">
    <property type="nucleotide sequence ID" value="XM_047751293.1"/>
</dbReference>
<reference evidence="2" key="1">
    <citation type="journal article" date="2012" name="MBio">
        <title>Comparative genome analysis of Trichophyton rubrum and related dermatophytes reveals candidate genes involved in infection.</title>
        <authorList>
            <person name="Martinez D.A."/>
            <person name="Oliver B.G."/>
            <person name="Graeser Y."/>
            <person name="Goldberg J.M."/>
            <person name="Li W."/>
            <person name="Martinez-Rossi N.M."/>
            <person name="Monod M."/>
            <person name="Shelest E."/>
            <person name="Barton R.C."/>
            <person name="Birch E."/>
            <person name="Brakhage A.A."/>
            <person name="Chen Z."/>
            <person name="Gurr S.J."/>
            <person name="Heiman D."/>
            <person name="Heitman J."/>
            <person name="Kosti I."/>
            <person name="Rossi A."/>
            <person name="Saif S."/>
            <person name="Samalova M."/>
            <person name="Saunders C.W."/>
            <person name="Shea T."/>
            <person name="Summerbell R.C."/>
            <person name="Xu J."/>
            <person name="Young S."/>
            <person name="Zeng Q."/>
            <person name="Birren B.W."/>
            <person name="Cuomo C.A."/>
            <person name="White T.C."/>
        </authorList>
    </citation>
    <scope>NUCLEOTIDE SEQUENCE [LARGE SCALE GENOMIC DNA]</scope>
    <source>
        <strain evidence="2">ATCC MYA-4607 / CBS 118892</strain>
    </source>
</reference>
<accession>A0A080WV84</accession>
<organism evidence="1 2">
    <name type="scientific">Trichophyton rubrum (strain ATCC MYA-4607 / CBS 118892)</name>
    <name type="common">Athlete's foot fungus</name>
    <dbReference type="NCBI Taxonomy" id="559305"/>
    <lineage>
        <taxon>Eukaryota</taxon>
        <taxon>Fungi</taxon>
        <taxon>Dikarya</taxon>
        <taxon>Ascomycota</taxon>
        <taxon>Pezizomycotina</taxon>
        <taxon>Eurotiomycetes</taxon>
        <taxon>Eurotiomycetidae</taxon>
        <taxon>Onygenales</taxon>
        <taxon>Arthrodermataceae</taxon>
        <taxon>Trichophyton</taxon>
    </lineage>
</organism>
<gene>
    <name evidence="1" type="ORF">TERG_12321</name>
</gene>
<dbReference type="Proteomes" id="UP000008864">
    <property type="component" value="Unassembled WGS sequence"/>
</dbReference>
<protein>
    <submittedName>
        <fullName evidence="1">Uncharacterized protein</fullName>
    </submittedName>
</protein>
<dbReference type="VEuPathDB" id="FungiDB:TERG_12321"/>